<feature type="transmembrane region" description="Helical" evidence="6">
    <location>
        <begin position="365"/>
        <end position="384"/>
    </location>
</feature>
<feature type="transmembrane region" description="Helical" evidence="6">
    <location>
        <begin position="390"/>
        <end position="412"/>
    </location>
</feature>
<feature type="transmembrane region" description="Helical" evidence="6">
    <location>
        <begin position="446"/>
        <end position="463"/>
    </location>
</feature>
<keyword evidence="8" id="KW-1185">Reference proteome</keyword>
<feature type="transmembrane region" description="Helical" evidence="6">
    <location>
        <begin position="79"/>
        <end position="103"/>
    </location>
</feature>
<dbReference type="AlphaFoldDB" id="A0A316DRH6"/>
<gene>
    <name evidence="7" type="ORF">LX78_00316</name>
</gene>
<dbReference type="Proteomes" id="UP000245430">
    <property type="component" value="Unassembled WGS sequence"/>
</dbReference>
<dbReference type="PANTHER" id="PTHR30250">
    <property type="entry name" value="PST FAMILY PREDICTED COLANIC ACID TRANSPORTER"/>
    <property type="match status" value="1"/>
</dbReference>
<reference evidence="7 8" key="1">
    <citation type="submission" date="2018-05" db="EMBL/GenBank/DDBJ databases">
        <title>Genomic Encyclopedia of Archaeal and Bacterial Type Strains, Phase II (KMG-II): from individual species to whole genera.</title>
        <authorList>
            <person name="Goeker M."/>
        </authorList>
    </citation>
    <scope>NUCLEOTIDE SEQUENCE [LARGE SCALE GENOMIC DNA]</scope>
    <source>
        <strain evidence="7 8">DSM 22637</strain>
    </source>
</reference>
<keyword evidence="2" id="KW-1003">Cell membrane</keyword>
<feature type="transmembrane region" description="Helical" evidence="6">
    <location>
        <begin position="424"/>
        <end position="440"/>
    </location>
</feature>
<evidence type="ECO:0000256" key="5">
    <source>
        <dbReference type="ARBA" id="ARBA00023136"/>
    </source>
</evidence>
<organism evidence="7 8">
    <name type="scientific">Xanthomarina spongicola</name>
    <dbReference type="NCBI Taxonomy" id="570520"/>
    <lineage>
        <taxon>Bacteria</taxon>
        <taxon>Pseudomonadati</taxon>
        <taxon>Bacteroidota</taxon>
        <taxon>Flavobacteriia</taxon>
        <taxon>Flavobacteriales</taxon>
        <taxon>Flavobacteriaceae</taxon>
        <taxon>Xanthomarina</taxon>
    </lineage>
</organism>
<evidence type="ECO:0000256" key="2">
    <source>
        <dbReference type="ARBA" id="ARBA00022475"/>
    </source>
</evidence>
<sequence>MSTLKKFFKDTIIYGLATVLPRLMNFVLVPLHTDKLETSSYSDNTTFYVYAAFFNVLLTYGMETAFFRFFSKSEEKSKIFSTALISLTITALLFLLVVISFNSQLADLVNLKQSYFNLLIGVLVLDAIVVIPFAYLRATGRPIKFTAIKLSNIAIYVALNFFFLWAIPKFGINFPNYDKNDLVQYIFIANLVASMVTFLLLTPYFFKFKLHFNKVIFRQLLNYGWPIMVAGLAYVINENFDKWLLPSVLGKDINGAYSGCYKIAMFMTIFIQAFRLGAEPFFFNHSKEKNAQQTYATIMKYFVIFGSFMLVFIIAYLDVFKSLIVKDESYWIAINIVPIVLLANLCLGIYFNLAIWYKLTDKTRYGMYLSIVGAIITIVFNLIMIEKIGFIAAAWATLAAYGMMMMLSYYFGQKHYPVPYNLKRILGYLFSSIVLSIIVLNTNNNYYINTALVLVFLGLVYLLEKKELKRMLIKNS</sequence>
<dbReference type="EMBL" id="QGGP01000001">
    <property type="protein sequence ID" value="PWK20614.1"/>
    <property type="molecule type" value="Genomic_DNA"/>
</dbReference>
<feature type="transmembrane region" description="Helical" evidence="6">
    <location>
        <begin position="12"/>
        <end position="32"/>
    </location>
</feature>
<feature type="transmembrane region" description="Helical" evidence="6">
    <location>
        <begin position="329"/>
        <end position="353"/>
    </location>
</feature>
<keyword evidence="5 6" id="KW-0472">Membrane</keyword>
<evidence type="ECO:0000256" key="1">
    <source>
        <dbReference type="ARBA" id="ARBA00004651"/>
    </source>
</evidence>
<dbReference type="InterPro" id="IPR050833">
    <property type="entry name" value="Poly_Biosynth_Transport"/>
</dbReference>
<keyword evidence="3 6" id="KW-0812">Transmembrane</keyword>
<feature type="transmembrane region" description="Helical" evidence="6">
    <location>
        <begin position="115"/>
        <end position="136"/>
    </location>
</feature>
<feature type="transmembrane region" description="Helical" evidence="6">
    <location>
        <begin position="220"/>
        <end position="236"/>
    </location>
</feature>
<dbReference type="GO" id="GO:0005886">
    <property type="term" value="C:plasma membrane"/>
    <property type="evidence" value="ECO:0007669"/>
    <property type="project" value="UniProtKB-SubCell"/>
</dbReference>
<evidence type="ECO:0000256" key="4">
    <source>
        <dbReference type="ARBA" id="ARBA00022989"/>
    </source>
</evidence>
<evidence type="ECO:0000256" key="3">
    <source>
        <dbReference type="ARBA" id="ARBA00022692"/>
    </source>
</evidence>
<evidence type="ECO:0000313" key="7">
    <source>
        <dbReference type="EMBL" id="PWK20614.1"/>
    </source>
</evidence>
<dbReference type="InterPro" id="IPR002797">
    <property type="entry name" value="Polysacc_synth"/>
</dbReference>
<feature type="transmembrane region" description="Helical" evidence="6">
    <location>
        <begin position="47"/>
        <end position="67"/>
    </location>
</feature>
<feature type="transmembrane region" description="Helical" evidence="6">
    <location>
        <begin position="187"/>
        <end position="208"/>
    </location>
</feature>
<feature type="transmembrane region" description="Helical" evidence="6">
    <location>
        <begin position="148"/>
        <end position="167"/>
    </location>
</feature>
<dbReference type="OrthoDB" id="9814608at2"/>
<feature type="transmembrane region" description="Helical" evidence="6">
    <location>
        <begin position="298"/>
        <end position="317"/>
    </location>
</feature>
<keyword evidence="4 6" id="KW-1133">Transmembrane helix</keyword>
<comment type="caution">
    <text evidence="7">The sequence shown here is derived from an EMBL/GenBank/DDBJ whole genome shotgun (WGS) entry which is preliminary data.</text>
</comment>
<name>A0A316DRH6_9FLAO</name>
<protein>
    <submittedName>
        <fullName evidence="7">O-antigen/teichoic acid export membrane protein</fullName>
    </submittedName>
</protein>
<evidence type="ECO:0000256" key="6">
    <source>
        <dbReference type="SAM" id="Phobius"/>
    </source>
</evidence>
<dbReference type="Pfam" id="PF01943">
    <property type="entry name" value="Polysacc_synt"/>
    <property type="match status" value="1"/>
</dbReference>
<evidence type="ECO:0000313" key="8">
    <source>
        <dbReference type="Proteomes" id="UP000245430"/>
    </source>
</evidence>
<comment type="subcellular location">
    <subcellularLocation>
        <location evidence="1">Cell membrane</location>
        <topology evidence="1">Multi-pass membrane protein</topology>
    </subcellularLocation>
</comment>
<dbReference type="RefSeq" id="WP_109680880.1">
    <property type="nucleotide sequence ID" value="NZ_QGGP01000001.1"/>
</dbReference>
<dbReference type="PANTHER" id="PTHR30250:SF11">
    <property type="entry name" value="O-ANTIGEN TRANSPORTER-RELATED"/>
    <property type="match status" value="1"/>
</dbReference>
<accession>A0A316DRH6</accession>
<feature type="transmembrane region" description="Helical" evidence="6">
    <location>
        <begin position="256"/>
        <end position="277"/>
    </location>
</feature>
<proteinExistence type="predicted"/>